<dbReference type="OrthoDB" id="7742632at2"/>
<keyword evidence="2" id="KW-0472">Membrane</keyword>
<feature type="coiled-coil region" evidence="1">
    <location>
        <begin position="66"/>
        <end position="118"/>
    </location>
</feature>
<dbReference type="RefSeq" id="WP_068215376.1">
    <property type="nucleotide sequence ID" value="NZ_CP139724.1"/>
</dbReference>
<feature type="transmembrane region" description="Helical" evidence="2">
    <location>
        <begin position="12"/>
        <end position="34"/>
    </location>
</feature>
<reference evidence="3 4" key="1">
    <citation type="submission" date="2016-01" db="EMBL/GenBank/DDBJ databases">
        <title>Genome sequencing of Roseivirga spongicola UST030701-084.</title>
        <authorList>
            <person name="Selvaratnam C."/>
            <person name="Thevarajoo S."/>
            <person name="Goh K.M."/>
            <person name="Ee R."/>
            <person name="Chan K.-G."/>
            <person name="Chong C.S."/>
        </authorList>
    </citation>
    <scope>NUCLEOTIDE SEQUENCE [LARGE SCALE GENOMIC DNA]</scope>
    <source>
        <strain evidence="3 4">UST030701-084</strain>
    </source>
</reference>
<evidence type="ECO:0000256" key="2">
    <source>
        <dbReference type="SAM" id="Phobius"/>
    </source>
</evidence>
<sequence length="330" mass="38003">MSSQKWYKKVRADEISIIAAILTIIQSLIVFVTLMQNGNEFNGSELPFYSTVIAVNVVNLGLIFALMRLIKRNDNARRLGENLRKEHKFELKILEDDNEDLRDQIDFMQASITALTKSNKAITHELKILKNRILIAIASDNTSDYHSIKTDVKSFLVFYTANLKNFFDKHTGDECAIYITMLTDESADPQDKYCETFFRDPTSYVERQHIDKKRKRYLAKEFFPFKEITSNENGLTSFQCEDCNDLKHFHDRIPEWDKFFKAVISTPIQKPVKGSDGMVGNNTIGFLTVDNMKGGLSDLICLNCLKAYSDVFYDLLNTLFYLEEKVKKGA</sequence>
<comment type="caution">
    <text evidence="3">The sequence shown here is derived from an EMBL/GenBank/DDBJ whole genome shotgun (WGS) entry which is preliminary data.</text>
</comment>
<evidence type="ECO:0000313" key="4">
    <source>
        <dbReference type="Proteomes" id="UP000075606"/>
    </source>
</evidence>
<feature type="transmembrane region" description="Helical" evidence="2">
    <location>
        <begin position="46"/>
        <end position="70"/>
    </location>
</feature>
<keyword evidence="2" id="KW-0812">Transmembrane</keyword>
<keyword evidence="1" id="KW-0175">Coiled coil</keyword>
<accession>A0A150XEW7</accession>
<organism evidence="3 4">
    <name type="scientific">Roseivirga spongicola</name>
    <dbReference type="NCBI Taxonomy" id="333140"/>
    <lineage>
        <taxon>Bacteria</taxon>
        <taxon>Pseudomonadati</taxon>
        <taxon>Bacteroidota</taxon>
        <taxon>Cytophagia</taxon>
        <taxon>Cytophagales</taxon>
        <taxon>Roseivirgaceae</taxon>
        <taxon>Roseivirga</taxon>
    </lineage>
</organism>
<dbReference type="AlphaFoldDB" id="A0A150XEW7"/>
<gene>
    <name evidence="3" type="ORF">AWW68_00235</name>
</gene>
<name>A0A150XEW7_9BACT</name>
<dbReference type="Proteomes" id="UP000075606">
    <property type="component" value="Unassembled WGS sequence"/>
</dbReference>
<keyword evidence="4" id="KW-1185">Reference proteome</keyword>
<keyword evidence="2" id="KW-1133">Transmembrane helix</keyword>
<proteinExistence type="predicted"/>
<protein>
    <submittedName>
        <fullName evidence="3">Uncharacterized protein</fullName>
    </submittedName>
</protein>
<evidence type="ECO:0000256" key="1">
    <source>
        <dbReference type="SAM" id="Coils"/>
    </source>
</evidence>
<dbReference type="EMBL" id="LRPC01000001">
    <property type="protein sequence ID" value="KYG77232.1"/>
    <property type="molecule type" value="Genomic_DNA"/>
</dbReference>
<evidence type="ECO:0000313" key="3">
    <source>
        <dbReference type="EMBL" id="KYG77232.1"/>
    </source>
</evidence>